<proteinExistence type="predicted"/>
<dbReference type="Proteomes" id="UP001199206">
    <property type="component" value="Unassembled WGS sequence"/>
</dbReference>
<accession>A0ABS8HHH0</accession>
<protein>
    <submittedName>
        <fullName evidence="1">Uncharacterized protein</fullName>
    </submittedName>
</protein>
<organism evidence="1 2">
    <name type="scientific">Xanthomonas cassavae CFBP 4642</name>
    <dbReference type="NCBI Taxonomy" id="1219375"/>
    <lineage>
        <taxon>Bacteria</taxon>
        <taxon>Pseudomonadati</taxon>
        <taxon>Pseudomonadota</taxon>
        <taxon>Gammaproteobacteria</taxon>
        <taxon>Lysobacterales</taxon>
        <taxon>Lysobacteraceae</taxon>
        <taxon>Xanthomonas</taxon>
    </lineage>
</organism>
<sequence length="46" mass="5021">MPTADVALHQLHRFVLLFSFDTGLSKRLLGNRSIALTRLHAGGMAS</sequence>
<comment type="caution">
    <text evidence="1">The sequence shown here is derived from an EMBL/GenBank/DDBJ whole genome shotgun (WGS) entry which is preliminary data.</text>
</comment>
<gene>
    <name evidence="1" type="ORF">LL965_16580</name>
</gene>
<keyword evidence="2" id="KW-1185">Reference proteome</keyword>
<dbReference type="RefSeq" id="WP_160170361.1">
    <property type="nucleotide sequence ID" value="NZ_CAWLZN010000001.1"/>
</dbReference>
<reference evidence="1 2" key="1">
    <citation type="submission" date="2021-10" db="EMBL/GenBank/DDBJ databases">
        <title>Genome sequencing of Xanthomonas strains from NCPPB.</title>
        <authorList>
            <person name="Hussein R."/>
            <person name="Harrison J."/>
            <person name="Studholme D.J."/>
            <person name="Vicente J."/>
            <person name="Grant M."/>
        </authorList>
    </citation>
    <scope>NUCLEOTIDE SEQUENCE [LARGE SCALE GENOMIC DNA]</scope>
    <source>
        <strain evidence="1 2">NCPPB 101</strain>
    </source>
</reference>
<evidence type="ECO:0000313" key="2">
    <source>
        <dbReference type="Proteomes" id="UP001199206"/>
    </source>
</evidence>
<dbReference type="EMBL" id="JAJGQJ010000047">
    <property type="protein sequence ID" value="MCC4621618.1"/>
    <property type="molecule type" value="Genomic_DNA"/>
</dbReference>
<evidence type="ECO:0000313" key="1">
    <source>
        <dbReference type="EMBL" id="MCC4621618.1"/>
    </source>
</evidence>
<name>A0ABS8HHH0_9XANT</name>